<proteinExistence type="predicted"/>
<protein>
    <recommendedName>
        <fullName evidence="1">Peptidase G2 IMC autoproteolytic cleavage domain-containing protein</fullName>
    </recommendedName>
</protein>
<reference evidence="2" key="1">
    <citation type="journal article" date="2020" name="Nature">
        <title>Giant virus diversity and host interactions through global metagenomics.</title>
        <authorList>
            <person name="Schulz F."/>
            <person name="Roux S."/>
            <person name="Paez-Espino D."/>
            <person name="Jungbluth S."/>
            <person name="Walsh D.A."/>
            <person name="Denef V.J."/>
            <person name="McMahon K.D."/>
            <person name="Konstantinidis K.T."/>
            <person name="Eloe-Fadrosh E.A."/>
            <person name="Kyrpides N.C."/>
            <person name="Woyke T."/>
        </authorList>
    </citation>
    <scope>NUCLEOTIDE SEQUENCE</scope>
    <source>
        <strain evidence="2">GVMAG-M-3300020192-26</strain>
    </source>
</reference>
<accession>A0A6C0CB17</accession>
<organism evidence="2">
    <name type="scientific">viral metagenome</name>
    <dbReference type="NCBI Taxonomy" id="1070528"/>
    <lineage>
        <taxon>unclassified sequences</taxon>
        <taxon>metagenomes</taxon>
        <taxon>organismal metagenomes</taxon>
    </lineage>
</organism>
<dbReference type="InterPro" id="IPR021865">
    <property type="entry name" value="Peptidase_G2"/>
</dbReference>
<dbReference type="SUPFAM" id="SSF101967">
    <property type="entry name" value="Adhesin YadA, collagen-binding domain"/>
    <property type="match status" value="1"/>
</dbReference>
<name>A0A6C0CB17_9ZZZZ</name>
<feature type="domain" description="Peptidase G2 IMC autoproteolytic cleavage" evidence="1">
    <location>
        <begin position="926"/>
        <end position="979"/>
    </location>
</feature>
<feature type="domain" description="Peptidase G2 IMC autoproteolytic cleavage" evidence="1">
    <location>
        <begin position="264"/>
        <end position="338"/>
    </location>
</feature>
<evidence type="ECO:0000313" key="2">
    <source>
        <dbReference type="EMBL" id="QHT01010.1"/>
    </source>
</evidence>
<dbReference type="InterPro" id="IPR011049">
    <property type="entry name" value="Serralysin-like_metalloprot_C"/>
</dbReference>
<sequence length="1012" mass="105877">MSSKCCHSHEKKQLNICTISAPPNGTPLATVCDQIIPTGLVVRSDINKNLVAALASDIPDLGAGSRLTFDKNRGAFRAGEVVDNEWDNANVGNNSAAFGFSNTALGFASFAEGISTVATDDAAHAEGINTESSGAGSHAEGIFTFATDDASHSEGIFTFSIDPATHTEGIFTFALEPATHTEGIFTAADAPISHAEGLFTQTNDVGTHIMGSFGSSRLDPFSWQLAGGTTPTGTPGEGISAIIRTTLFGTPQPSGEMITNVFTTGNADYAEYFEWNDGNPNNEDRVGYFVELVNGNKIQYATSQDKVIGITSRTACVNADAAELGDPNLIERDPFGRPITQSSFTVGANAVLAQYGTTLTETFTDKNEMINAATNKAIEDLLSKLSSAKPQVAKPQVAKPQAIVKPQAAVKSQIVKNKNLIQQKPLNLGGVLSSLPVGSILSSLPVANLIAQLGLLPANSIQDLSSKLKAAHVDPLTLVVSQLKQILAAAKINPANLPLTDLLSLLNAKQVKASNVKAVNLNNYLGNLPVSDLVNRLGAIIPTEVPLINQLPIVYPSTPVSVHDLAQQSGIPLAQLLFLLNLPLALVLGLTGEQIANLALNTYIGDITVAELANKINMPIANLVDTLIDTHLPIPDLAGTLGLTVEQLGNLPVADLLNLGNVPVVNLSRGLNLPVVDIIPKLNLTNISIDNLASRLQVTLTNMLTGLANLPVSNLANLANLPASTLLESLLAPTLGAKGLLGNSPVSGLLGNLPVSNLLGGSPTAGLLGNLPVSGLLAALPVSGIPVSELPVAGLLGNSPVAGLVGNLAASGLIKDLSVADVLGNLPTGDLPVNNVAGNLPTLPINNLVSKLNLPLNKSKSINQNDLKLPTQSIEAILVQYGIKKQDIVPHSNDSIVQTFTNTLKGKLEGVQAVNVVVPAHRHRPRGSEPYVPRSQDPKWIPVGLLGKIYVRDDGNCVVGGLCQSNSAGIAIPADNTSITGVKYRILERSSSDPFVIRVLFQHVFVQLQNLD</sequence>
<evidence type="ECO:0000259" key="1">
    <source>
        <dbReference type="Pfam" id="PF11962"/>
    </source>
</evidence>
<dbReference type="EMBL" id="MN739362">
    <property type="protein sequence ID" value="QHT01010.1"/>
    <property type="molecule type" value="Genomic_DNA"/>
</dbReference>
<dbReference type="AlphaFoldDB" id="A0A6C0CB17"/>
<dbReference type="Gene3D" id="2.40.300.10">
    <property type="entry name" value="Head decoration protein D"/>
    <property type="match status" value="2"/>
</dbReference>
<dbReference type="Pfam" id="PF11962">
    <property type="entry name" value="Peptidase_G2"/>
    <property type="match status" value="2"/>
</dbReference>